<dbReference type="PROSITE" id="PS50089">
    <property type="entry name" value="ZF_RING_2"/>
    <property type="match status" value="1"/>
</dbReference>
<dbReference type="InterPro" id="IPR002110">
    <property type="entry name" value="Ankyrin_rpt"/>
</dbReference>
<dbReference type="InterPro" id="IPR036770">
    <property type="entry name" value="Ankyrin_rpt-contain_sf"/>
</dbReference>
<name>A0A9D4U6K5_ADICA</name>
<dbReference type="PANTHER" id="PTHR24166:SF45">
    <property type="entry name" value="E3 UBIQUITIN-PROTEIN LIGASE XBAT35"/>
    <property type="match status" value="1"/>
</dbReference>
<dbReference type="Gene3D" id="3.30.40.10">
    <property type="entry name" value="Zinc/RING finger domain, C3HC4 (zinc finger)"/>
    <property type="match status" value="1"/>
</dbReference>
<organism evidence="7 8">
    <name type="scientific">Adiantum capillus-veneris</name>
    <name type="common">Maidenhair fern</name>
    <dbReference type="NCBI Taxonomy" id="13818"/>
    <lineage>
        <taxon>Eukaryota</taxon>
        <taxon>Viridiplantae</taxon>
        <taxon>Streptophyta</taxon>
        <taxon>Embryophyta</taxon>
        <taxon>Tracheophyta</taxon>
        <taxon>Polypodiopsida</taxon>
        <taxon>Polypodiidae</taxon>
        <taxon>Polypodiales</taxon>
        <taxon>Pteridineae</taxon>
        <taxon>Pteridaceae</taxon>
        <taxon>Vittarioideae</taxon>
        <taxon>Adiantum</taxon>
    </lineage>
</organism>
<sequence length="476" mass="50812">MGAGQSKDELLYQEVQNGNHDAVKALRRSGASLEWIDKEGRSPLILACTRGELLDMAITLLNLGANIDVYRPGTHRGTPLHHAAKRGLEKTVTLLLSRGANPMVINDAGLTPLQMARSRGHVSVVRILEEHLCLFSGMIREISGLGILETIAPNLVTKKVWVVVLPIESVSSRRPPTFELAVYQSIKVPQPRTVIILSKAEIEEPKFNIPDPVLYITDKTNKTKYKFLSENEGDKARLEKLYKACKGIPQTSSANGSFANPSGGRQDTSTAPLRQPVLQSLSADASRPANQSGEGSPESFSGWGAQDEGLKGWGPSTSGGKSTEKQTSKTSGGKSTEKQTSKTKGGEGWDAEPSSYSGWGPGEAGPSAVHSSPVNQPAVEASYARPSAPPLPEDSFDYPSLNESANAAHATDTNIATDEKSAGTCVICWDAPAEGACVPCGHLAGCMECLSEVKAKNWGCPVCRVQIQQIVKVYAV</sequence>
<feature type="compositionally biased region" description="Polar residues" evidence="5">
    <location>
        <begin position="282"/>
        <end position="294"/>
    </location>
</feature>
<keyword evidence="4" id="KW-0862">Zinc</keyword>
<keyword evidence="1" id="KW-0677">Repeat</keyword>
<dbReference type="OrthoDB" id="1711136at2759"/>
<dbReference type="EMBL" id="JABFUD020000022">
    <property type="protein sequence ID" value="KAI5062297.1"/>
    <property type="molecule type" value="Genomic_DNA"/>
</dbReference>
<evidence type="ECO:0000259" key="6">
    <source>
        <dbReference type="PROSITE" id="PS50089"/>
    </source>
</evidence>
<dbReference type="InterPro" id="IPR050889">
    <property type="entry name" value="Dendritic_Spine_Reg/Scaffold"/>
</dbReference>
<feature type="region of interest" description="Disordered" evidence="5">
    <location>
        <begin position="282"/>
        <end position="401"/>
    </location>
</feature>
<keyword evidence="2 3" id="KW-0040">ANK repeat</keyword>
<gene>
    <name evidence="7" type="ORF">GOP47_0022836</name>
</gene>
<dbReference type="CDD" id="cd23129">
    <property type="entry name" value="RING-HC_XBAT35-like"/>
    <property type="match status" value="1"/>
</dbReference>
<accession>A0A9D4U6K5</accession>
<dbReference type="InterPro" id="IPR013083">
    <property type="entry name" value="Znf_RING/FYVE/PHD"/>
</dbReference>
<comment type="caution">
    <text evidence="7">The sequence shown here is derived from an EMBL/GenBank/DDBJ whole genome shotgun (WGS) entry which is preliminary data.</text>
</comment>
<dbReference type="SUPFAM" id="SSF48403">
    <property type="entry name" value="Ankyrin repeat"/>
    <property type="match status" value="1"/>
</dbReference>
<dbReference type="SUPFAM" id="SSF57850">
    <property type="entry name" value="RING/U-box"/>
    <property type="match status" value="1"/>
</dbReference>
<feature type="domain" description="RING-type" evidence="6">
    <location>
        <begin position="425"/>
        <end position="464"/>
    </location>
</feature>
<dbReference type="Gene3D" id="1.25.40.20">
    <property type="entry name" value="Ankyrin repeat-containing domain"/>
    <property type="match status" value="2"/>
</dbReference>
<evidence type="ECO:0000256" key="5">
    <source>
        <dbReference type="SAM" id="MobiDB-lite"/>
    </source>
</evidence>
<feature type="repeat" description="ANK" evidence="3">
    <location>
        <begin position="75"/>
        <end position="107"/>
    </location>
</feature>
<dbReference type="PROSITE" id="PS50297">
    <property type="entry name" value="ANK_REP_REGION"/>
    <property type="match status" value="2"/>
</dbReference>
<evidence type="ECO:0000256" key="3">
    <source>
        <dbReference type="PROSITE-ProRule" id="PRU00023"/>
    </source>
</evidence>
<feature type="compositionally biased region" description="Basic and acidic residues" evidence="5">
    <location>
        <begin position="335"/>
        <end position="347"/>
    </location>
</feature>
<dbReference type="Pfam" id="PF12796">
    <property type="entry name" value="Ank_2"/>
    <property type="match status" value="1"/>
</dbReference>
<dbReference type="PANTHER" id="PTHR24166">
    <property type="entry name" value="ROLLING PEBBLES, ISOFORM B"/>
    <property type="match status" value="1"/>
</dbReference>
<dbReference type="PROSITE" id="PS50088">
    <property type="entry name" value="ANK_REPEAT"/>
    <property type="match status" value="2"/>
</dbReference>
<evidence type="ECO:0000256" key="2">
    <source>
        <dbReference type="ARBA" id="ARBA00023043"/>
    </source>
</evidence>
<keyword evidence="4" id="KW-0479">Metal-binding</keyword>
<evidence type="ECO:0000256" key="4">
    <source>
        <dbReference type="PROSITE-ProRule" id="PRU00175"/>
    </source>
</evidence>
<protein>
    <recommendedName>
        <fullName evidence="6">RING-type domain-containing protein</fullName>
    </recommendedName>
</protein>
<dbReference type="Pfam" id="PF13920">
    <property type="entry name" value="zf-C3HC4_3"/>
    <property type="match status" value="1"/>
</dbReference>
<proteinExistence type="predicted"/>
<dbReference type="SMART" id="SM00248">
    <property type="entry name" value="ANK"/>
    <property type="match status" value="4"/>
</dbReference>
<feature type="repeat" description="ANK" evidence="3">
    <location>
        <begin position="39"/>
        <end position="72"/>
    </location>
</feature>
<evidence type="ECO:0000313" key="7">
    <source>
        <dbReference type="EMBL" id="KAI5062297.1"/>
    </source>
</evidence>
<keyword evidence="4" id="KW-0863">Zinc-finger</keyword>
<reference evidence="7" key="1">
    <citation type="submission" date="2021-01" db="EMBL/GenBank/DDBJ databases">
        <title>Adiantum capillus-veneris genome.</title>
        <authorList>
            <person name="Fang Y."/>
            <person name="Liao Q."/>
        </authorList>
    </citation>
    <scope>NUCLEOTIDE SEQUENCE</scope>
    <source>
        <strain evidence="7">H3</strain>
        <tissue evidence="7">Leaf</tissue>
    </source>
</reference>
<evidence type="ECO:0000256" key="1">
    <source>
        <dbReference type="ARBA" id="ARBA00022737"/>
    </source>
</evidence>
<dbReference type="AlphaFoldDB" id="A0A9D4U6K5"/>
<dbReference type="Proteomes" id="UP000886520">
    <property type="component" value="Chromosome 22"/>
</dbReference>
<keyword evidence="8" id="KW-1185">Reference proteome</keyword>
<dbReference type="GO" id="GO:0008270">
    <property type="term" value="F:zinc ion binding"/>
    <property type="evidence" value="ECO:0007669"/>
    <property type="project" value="UniProtKB-KW"/>
</dbReference>
<dbReference type="InterPro" id="IPR001841">
    <property type="entry name" value="Znf_RING"/>
</dbReference>
<evidence type="ECO:0000313" key="8">
    <source>
        <dbReference type="Proteomes" id="UP000886520"/>
    </source>
</evidence>